<feature type="non-terminal residue" evidence="5">
    <location>
        <position position="1"/>
    </location>
</feature>
<keyword evidence="4" id="KW-0503">Monooxygenase</keyword>
<keyword evidence="3 4" id="KW-0408">Iron</keyword>
<dbReference type="PANTHER" id="PTHR24300:SF403">
    <property type="entry name" value="CYTOCHROME P450 306A1"/>
    <property type="match status" value="1"/>
</dbReference>
<keyword evidence="4" id="KW-0349">Heme</keyword>
<keyword evidence="4" id="KW-0560">Oxidoreductase</keyword>
<dbReference type="GO" id="GO:0020037">
    <property type="term" value="F:heme binding"/>
    <property type="evidence" value="ECO:0007669"/>
    <property type="project" value="InterPro"/>
</dbReference>
<name>A0A8J2LF69_9HEXA</name>
<dbReference type="GO" id="GO:0006082">
    <property type="term" value="P:organic acid metabolic process"/>
    <property type="evidence" value="ECO:0007669"/>
    <property type="project" value="TreeGrafter"/>
</dbReference>
<evidence type="ECO:0008006" key="7">
    <source>
        <dbReference type="Google" id="ProtNLM"/>
    </source>
</evidence>
<comment type="similarity">
    <text evidence="1 4">Belongs to the cytochrome P450 family.</text>
</comment>
<dbReference type="PROSITE" id="PS00086">
    <property type="entry name" value="CYTOCHROME_P450"/>
    <property type="match status" value="1"/>
</dbReference>
<keyword evidence="2 4" id="KW-0479">Metal-binding</keyword>
<dbReference type="GO" id="GO:0006805">
    <property type="term" value="P:xenobiotic metabolic process"/>
    <property type="evidence" value="ECO:0007669"/>
    <property type="project" value="TreeGrafter"/>
</dbReference>
<comment type="caution">
    <text evidence="5">The sequence shown here is derived from an EMBL/GenBank/DDBJ whole genome shotgun (WGS) entry which is preliminary data.</text>
</comment>
<gene>
    <name evidence="5" type="ORF">AFUS01_LOCUS41559</name>
</gene>
<dbReference type="PANTHER" id="PTHR24300">
    <property type="entry name" value="CYTOCHROME P450 508A4-RELATED"/>
    <property type="match status" value="1"/>
</dbReference>
<dbReference type="OrthoDB" id="3934656at2759"/>
<sequence>MPYTEAMLSEVLRHSAILHASIYHSTMEDTTFEGFYLPKRTVVMSNLYLVHHSEELWSNPEDFYPERFLTPEGTFKKNDNLIPFSVGKRVCPAENVAMAEFFVYAAGLLQNFTFKEDPNNPLPLVSEPKQAL</sequence>
<accession>A0A8J2LF69</accession>
<dbReference type="InterPro" id="IPR050182">
    <property type="entry name" value="Cytochrome_P450_fam2"/>
</dbReference>
<protein>
    <recommendedName>
        <fullName evidence="7">Cytochrome P450</fullName>
    </recommendedName>
</protein>
<evidence type="ECO:0000256" key="3">
    <source>
        <dbReference type="ARBA" id="ARBA00023004"/>
    </source>
</evidence>
<dbReference type="AlphaFoldDB" id="A0A8J2LF69"/>
<reference evidence="5" key="1">
    <citation type="submission" date="2021-06" db="EMBL/GenBank/DDBJ databases">
        <authorList>
            <person name="Hodson N. C."/>
            <person name="Mongue J. A."/>
            <person name="Jaron S. K."/>
        </authorList>
    </citation>
    <scope>NUCLEOTIDE SEQUENCE</scope>
</reference>
<dbReference type="GO" id="GO:0005506">
    <property type="term" value="F:iron ion binding"/>
    <property type="evidence" value="ECO:0007669"/>
    <property type="project" value="InterPro"/>
</dbReference>
<evidence type="ECO:0000256" key="1">
    <source>
        <dbReference type="ARBA" id="ARBA00010617"/>
    </source>
</evidence>
<feature type="non-terminal residue" evidence="5">
    <location>
        <position position="132"/>
    </location>
</feature>
<dbReference type="Pfam" id="PF00067">
    <property type="entry name" value="p450"/>
    <property type="match status" value="1"/>
</dbReference>
<evidence type="ECO:0000256" key="4">
    <source>
        <dbReference type="RuleBase" id="RU000461"/>
    </source>
</evidence>
<dbReference type="Proteomes" id="UP000708208">
    <property type="component" value="Unassembled WGS sequence"/>
</dbReference>
<keyword evidence="6" id="KW-1185">Reference proteome</keyword>
<dbReference type="GO" id="GO:0005737">
    <property type="term" value="C:cytoplasm"/>
    <property type="evidence" value="ECO:0007669"/>
    <property type="project" value="TreeGrafter"/>
</dbReference>
<dbReference type="InterPro" id="IPR017972">
    <property type="entry name" value="Cyt_P450_CS"/>
</dbReference>
<evidence type="ECO:0000256" key="2">
    <source>
        <dbReference type="ARBA" id="ARBA00022723"/>
    </source>
</evidence>
<proteinExistence type="inferred from homology"/>
<dbReference type="EMBL" id="CAJVCH010562249">
    <property type="protein sequence ID" value="CAG7831834.1"/>
    <property type="molecule type" value="Genomic_DNA"/>
</dbReference>
<evidence type="ECO:0000313" key="6">
    <source>
        <dbReference type="Proteomes" id="UP000708208"/>
    </source>
</evidence>
<dbReference type="GO" id="GO:0008395">
    <property type="term" value="F:steroid hydroxylase activity"/>
    <property type="evidence" value="ECO:0007669"/>
    <property type="project" value="TreeGrafter"/>
</dbReference>
<dbReference type="InterPro" id="IPR001128">
    <property type="entry name" value="Cyt_P450"/>
</dbReference>
<evidence type="ECO:0000313" key="5">
    <source>
        <dbReference type="EMBL" id="CAG7831834.1"/>
    </source>
</evidence>
<organism evidence="5 6">
    <name type="scientific">Allacma fusca</name>
    <dbReference type="NCBI Taxonomy" id="39272"/>
    <lineage>
        <taxon>Eukaryota</taxon>
        <taxon>Metazoa</taxon>
        <taxon>Ecdysozoa</taxon>
        <taxon>Arthropoda</taxon>
        <taxon>Hexapoda</taxon>
        <taxon>Collembola</taxon>
        <taxon>Symphypleona</taxon>
        <taxon>Sminthuridae</taxon>
        <taxon>Allacma</taxon>
    </lineage>
</organism>
<dbReference type="GO" id="GO:0016712">
    <property type="term" value="F:oxidoreductase activity, acting on paired donors, with incorporation or reduction of molecular oxygen, reduced flavin or flavoprotein as one donor, and incorporation of one atom of oxygen"/>
    <property type="evidence" value="ECO:0007669"/>
    <property type="project" value="TreeGrafter"/>
</dbReference>